<sequence length="515" mass="56425">MDGKRRMFPFCLNAALALLLSACPPVVAANKVDKASTDLVPQSLSPGSALEQRIDRARALAAGDEGDAADRALTAILADPGFDTLPTQTQGTTLSLACWVAAGQQRLEAARAHCERAVAFSPGDRWDWYRLAMLESYLDQPEAAARHFVELVQRWPETLDEIEESDIHRLRFALPADAPERLALAQALFDANWRSPFGGDSGVWYDLALARVERGEQERARQALRRVSGPSDLVRIRSDRRFDGLFNRNAASLDVENAARLMVERLQRAADVAPDSVQAQVQLTYGLLMTNRHDETAAVATRVLERLAQAPKDRFDDADQATWLLNNRAMALSHLGRDAEAEADMQRAIGMDEAGQANVSQRLNLGDYYCSLERPDDAERAVDGVGAVSGYGAMVLRKVQHCVAMQRGDDAAAGRALAYLRAHEADAFDQLLEALLRDARLDEAAALVRRHLADASLRGDMLAWLQGYADAPVLPGNAGRESSRATLLDRDDVRAAIEAVGRVERYAFTPSPDFG</sequence>
<name>A0A508AE19_9GAMM</name>
<dbReference type="PROSITE" id="PS51257">
    <property type="entry name" value="PROKAR_LIPOPROTEIN"/>
    <property type="match status" value="1"/>
</dbReference>
<reference evidence="2 3" key="1">
    <citation type="submission" date="2019-06" db="EMBL/GenBank/DDBJ databases">
        <title>Lysobacter alkalisoli sp. nov. isolated from saline soil.</title>
        <authorList>
            <person name="Sun J.-Q."/>
            <person name="Xu L."/>
        </authorList>
    </citation>
    <scope>NUCLEOTIDE SEQUENCE [LARGE SCALE GENOMIC DNA]</scope>
    <source>
        <strain evidence="2 3">JCM 31130</strain>
    </source>
</reference>
<dbReference type="Pfam" id="PF13181">
    <property type="entry name" value="TPR_8"/>
    <property type="match status" value="1"/>
</dbReference>
<proteinExistence type="predicted"/>
<gene>
    <name evidence="2" type="ORF">FKV25_08510</name>
</gene>
<dbReference type="SUPFAM" id="SSF48452">
    <property type="entry name" value="TPR-like"/>
    <property type="match status" value="1"/>
</dbReference>
<comment type="caution">
    <text evidence="2">The sequence shown here is derived from an EMBL/GenBank/DDBJ whole genome shotgun (WGS) entry which is preliminary data.</text>
</comment>
<evidence type="ECO:0000256" key="1">
    <source>
        <dbReference type="SAM" id="SignalP"/>
    </source>
</evidence>
<dbReference type="Proteomes" id="UP000318212">
    <property type="component" value="Unassembled WGS sequence"/>
</dbReference>
<evidence type="ECO:0000313" key="2">
    <source>
        <dbReference type="EMBL" id="TQD45305.1"/>
    </source>
</evidence>
<dbReference type="InterPro" id="IPR011990">
    <property type="entry name" value="TPR-like_helical_dom_sf"/>
</dbReference>
<protein>
    <recommendedName>
        <fullName evidence="4">Tetratricopeptide repeat protein</fullName>
    </recommendedName>
</protein>
<keyword evidence="1" id="KW-0732">Signal</keyword>
<dbReference type="InterPro" id="IPR019734">
    <property type="entry name" value="TPR_rpt"/>
</dbReference>
<feature type="signal peptide" evidence="1">
    <location>
        <begin position="1"/>
        <end position="28"/>
    </location>
</feature>
<evidence type="ECO:0000313" key="3">
    <source>
        <dbReference type="Proteomes" id="UP000318212"/>
    </source>
</evidence>
<dbReference type="RefSeq" id="WP_141518368.1">
    <property type="nucleotide sequence ID" value="NZ_VICE01000081.1"/>
</dbReference>
<keyword evidence="3" id="KW-1185">Reference proteome</keyword>
<organism evidence="2 3">
    <name type="scientific">Marilutibacter aestuarii</name>
    <dbReference type="NCBI Taxonomy" id="1706195"/>
    <lineage>
        <taxon>Bacteria</taxon>
        <taxon>Pseudomonadati</taxon>
        <taxon>Pseudomonadota</taxon>
        <taxon>Gammaproteobacteria</taxon>
        <taxon>Lysobacterales</taxon>
        <taxon>Lysobacteraceae</taxon>
        <taxon>Marilutibacter</taxon>
    </lineage>
</organism>
<accession>A0A508AE19</accession>
<dbReference type="AlphaFoldDB" id="A0A508AE19"/>
<dbReference type="OrthoDB" id="6023295at2"/>
<dbReference type="Gene3D" id="1.25.40.10">
    <property type="entry name" value="Tetratricopeptide repeat domain"/>
    <property type="match status" value="2"/>
</dbReference>
<dbReference type="EMBL" id="VICE01000081">
    <property type="protein sequence ID" value="TQD45305.1"/>
    <property type="molecule type" value="Genomic_DNA"/>
</dbReference>
<feature type="chain" id="PRO_5021222810" description="Tetratricopeptide repeat protein" evidence="1">
    <location>
        <begin position="29"/>
        <end position="515"/>
    </location>
</feature>
<evidence type="ECO:0008006" key="4">
    <source>
        <dbReference type="Google" id="ProtNLM"/>
    </source>
</evidence>